<dbReference type="CDD" id="cd09804">
    <property type="entry name" value="Dcp1"/>
    <property type="match status" value="1"/>
</dbReference>
<evidence type="ECO:0000256" key="11">
    <source>
        <dbReference type="ARBA" id="ARBA00047661"/>
    </source>
</evidence>
<reference evidence="12 13" key="1">
    <citation type="journal article" date="2013" name="Nature">
        <title>Insights into bilaterian evolution from three spiralian genomes.</title>
        <authorList>
            <person name="Simakov O."/>
            <person name="Marletaz F."/>
            <person name="Cho S.J."/>
            <person name="Edsinger-Gonzales E."/>
            <person name="Havlak P."/>
            <person name="Hellsten U."/>
            <person name="Kuo D.H."/>
            <person name="Larsson T."/>
            <person name="Lv J."/>
            <person name="Arendt D."/>
            <person name="Savage R."/>
            <person name="Osoegawa K."/>
            <person name="de Jong P."/>
            <person name="Grimwood J."/>
            <person name="Chapman J.A."/>
            <person name="Shapiro H."/>
            <person name="Aerts A."/>
            <person name="Otillar R.P."/>
            <person name="Terry A.Y."/>
            <person name="Boore J.L."/>
            <person name="Grigoriev I.V."/>
            <person name="Lindberg D.R."/>
            <person name="Seaver E.C."/>
            <person name="Weisblat D.A."/>
            <person name="Putnam N.H."/>
            <person name="Rokhsar D.S."/>
        </authorList>
    </citation>
    <scope>NUCLEOTIDE SEQUENCE [LARGE SCALE GENOMIC DNA]</scope>
</reference>
<dbReference type="InterPro" id="IPR010334">
    <property type="entry name" value="Dcp1"/>
</dbReference>
<sequence>MNLAALQQRDPFISEIIDTASQVALYSFSSKTNEWEKTSIEGTLFIYRRSAAPLYGFMILNRLGLQNLIEPFTKTLEFQVQEPFLLYRNDKHIFGIWFYEKNECSRLGLLMNR</sequence>
<dbReference type="GeneID" id="20252292"/>
<dbReference type="EC" id="3.6.1.62" evidence="10"/>
<dbReference type="Gene3D" id="2.30.29.30">
    <property type="entry name" value="Pleckstrin-homology domain (PH domain)/Phosphotyrosine-binding domain (PTB)"/>
    <property type="match status" value="1"/>
</dbReference>
<dbReference type="OMA" id="QVLKFHY"/>
<keyword evidence="7" id="KW-0378">Hydrolase</keyword>
<evidence type="ECO:0000256" key="9">
    <source>
        <dbReference type="ARBA" id="ARBA00023242"/>
    </source>
</evidence>
<dbReference type="PANTHER" id="PTHR16290">
    <property type="entry name" value="TRANSCRIPTION FACTOR SMIF DECAPPING ENZYME DCP1"/>
    <property type="match status" value="1"/>
</dbReference>
<dbReference type="CTD" id="20252292"/>
<comment type="catalytic activity">
    <reaction evidence="11">
        <text>a 5'-end (N(7)-methyl 5'-triphosphoguanosine)-ribonucleoside in mRNA + H2O = N(7)-methyl-GDP + a 5'-end phospho-ribonucleoside in mRNA + 2 H(+)</text>
        <dbReference type="Rhea" id="RHEA:67484"/>
        <dbReference type="Rhea" id="RHEA-COMP:15692"/>
        <dbReference type="Rhea" id="RHEA-COMP:17167"/>
        <dbReference type="ChEBI" id="CHEBI:15377"/>
        <dbReference type="ChEBI" id="CHEBI:15378"/>
        <dbReference type="ChEBI" id="CHEBI:63714"/>
        <dbReference type="ChEBI" id="CHEBI:138282"/>
        <dbReference type="ChEBI" id="CHEBI:156461"/>
        <dbReference type="EC" id="3.6.1.62"/>
    </reaction>
    <physiologicalReaction direction="left-to-right" evidence="11">
        <dbReference type="Rhea" id="RHEA:67485"/>
    </physiologicalReaction>
</comment>
<comment type="similarity">
    <text evidence="3">Belongs to the DCP1 family.</text>
</comment>
<evidence type="ECO:0000313" key="13">
    <source>
        <dbReference type="Proteomes" id="UP000030746"/>
    </source>
</evidence>
<evidence type="ECO:0000256" key="2">
    <source>
        <dbReference type="ARBA" id="ARBA00004496"/>
    </source>
</evidence>
<dbReference type="GO" id="GO:0140933">
    <property type="term" value="F:5'-(N(7)-methylguanosine 5'-triphospho)-[mRNA] hydrolase activity"/>
    <property type="evidence" value="ECO:0007669"/>
    <property type="project" value="UniProtKB-EC"/>
</dbReference>
<dbReference type="GO" id="GO:0005634">
    <property type="term" value="C:nucleus"/>
    <property type="evidence" value="ECO:0007669"/>
    <property type="project" value="UniProtKB-SubCell"/>
</dbReference>
<keyword evidence="6" id="KW-0507">mRNA processing</keyword>
<evidence type="ECO:0000256" key="4">
    <source>
        <dbReference type="ARBA" id="ARBA00022490"/>
    </source>
</evidence>
<dbReference type="EMBL" id="KB202544">
    <property type="protein sequence ID" value="ESO89821.1"/>
    <property type="molecule type" value="Genomic_DNA"/>
</dbReference>
<dbReference type="HOGENOM" id="CLU_152856_0_0_1"/>
<comment type="subcellular location">
    <subcellularLocation>
        <location evidence="2">Cytoplasm</location>
    </subcellularLocation>
    <subcellularLocation>
        <location evidence="1">Nucleus</location>
    </subcellularLocation>
</comment>
<dbReference type="KEGG" id="lgi:LOTGIDRAFT_77631"/>
<dbReference type="RefSeq" id="XP_009059485.1">
    <property type="nucleotide sequence ID" value="XM_009061237.1"/>
</dbReference>
<dbReference type="FunFam" id="2.30.29.30:FF:000097">
    <property type="entry name" value="Putative mRNA-decapping enzyme 1A"/>
    <property type="match status" value="1"/>
</dbReference>
<dbReference type="STRING" id="225164.V4A938"/>
<keyword evidence="4" id="KW-0963">Cytoplasm</keyword>
<evidence type="ECO:0000256" key="10">
    <source>
        <dbReference type="ARBA" id="ARBA00026102"/>
    </source>
</evidence>
<protein>
    <recommendedName>
        <fullName evidence="10">5'-(N(7)-methylguanosine 5'-triphospho)-[mRNA] hydrolase</fullName>
        <ecNumber evidence="10">3.6.1.62</ecNumber>
    </recommendedName>
</protein>
<name>V4A938_LOTGI</name>
<dbReference type="GO" id="GO:0031087">
    <property type="term" value="P:deadenylation-independent decapping of nuclear-transcribed mRNA"/>
    <property type="evidence" value="ECO:0007669"/>
    <property type="project" value="TreeGrafter"/>
</dbReference>
<keyword evidence="13" id="KW-1185">Reference proteome</keyword>
<dbReference type="Pfam" id="PF06058">
    <property type="entry name" value="DCP1"/>
    <property type="match status" value="1"/>
</dbReference>
<proteinExistence type="inferred from homology"/>
<accession>V4A938</accession>
<evidence type="ECO:0000256" key="5">
    <source>
        <dbReference type="ARBA" id="ARBA00022553"/>
    </source>
</evidence>
<dbReference type="GO" id="GO:0003729">
    <property type="term" value="F:mRNA binding"/>
    <property type="evidence" value="ECO:0007669"/>
    <property type="project" value="TreeGrafter"/>
</dbReference>
<dbReference type="Proteomes" id="UP000030746">
    <property type="component" value="Unassembled WGS sequence"/>
</dbReference>
<evidence type="ECO:0000256" key="1">
    <source>
        <dbReference type="ARBA" id="ARBA00004123"/>
    </source>
</evidence>
<dbReference type="GO" id="GO:0000184">
    <property type="term" value="P:nuclear-transcribed mRNA catabolic process, nonsense-mediated decay"/>
    <property type="evidence" value="ECO:0007669"/>
    <property type="project" value="UniProtKB-KW"/>
</dbReference>
<dbReference type="GO" id="GO:0008047">
    <property type="term" value="F:enzyme activator activity"/>
    <property type="evidence" value="ECO:0007669"/>
    <property type="project" value="InterPro"/>
</dbReference>
<keyword evidence="9" id="KW-0539">Nucleus</keyword>
<dbReference type="GO" id="GO:0000290">
    <property type="term" value="P:deadenylation-dependent decapping of nuclear-transcribed mRNA"/>
    <property type="evidence" value="ECO:0007669"/>
    <property type="project" value="InterPro"/>
</dbReference>
<dbReference type="SUPFAM" id="SSF50729">
    <property type="entry name" value="PH domain-like"/>
    <property type="match status" value="1"/>
</dbReference>
<keyword evidence="8" id="KW-0866">Nonsense-mediated mRNA decay</keyword>
<evidence type="ECO:0000256" key="3">
    <source>
        <dbReference type="ARBA" id="ARBA00008778"/>
    </source>
</evidence>
<evidence type="ECO:0000256" key="7">
    <source>
        <dbReference type="ARBA" id="ARBA00022801"/>
    </source>
</evidence>
<dbReference type="GO" id="GO:0000932">
    <property type="term" value="C:P-body"/>
    <property type="evidence" value="ECO:0007669"/>
    <property type="project" value="TreeGrafter"/>
</dbReference>
<dbReference type="InterPro" id="IPR011993">
    <property type="entry name" value="PH-like_dom_sf"/>
</dbReference>
<evidence type="ECO:0000313" key="12">
    <source>
        <dbReference type="EMBL" id="ESO89821.1"/>
    </source>
</evidence>
<evidence type="ECO:0000256" key="6">
    <source>
        <dbReference type="ARBA" id="ARBA00022664"/>
    </source>
</evidence>
<dbReference type="OrthoDB" id="440673at2759"/>
<dbReference type="AlphaFoldDB" id="V4A938"/>
<organism evidence="12 13">
    <name type="scientific">Lottia gigantea</name>
    <name type="common">Giant owl limpet</name>
    <dbReference type="NCBI Taxonomy" id="225164"/>
    <lineage>
        <taxon>Eukaryota</taxon>
        <taxon>Metazoa</taxon>
        <taxon>Spiralia</taxon>
        <taxon>Lophotrochozoa</taxon>
        <taxon>Mollusca</taxon>
        <taxon>Gastropoda</taxon>
        <taxon>Patellogastropoda</taxon>
        <taxon>Lottioidea</taxon>
        <taxon>Lottiidae</taxon>
        <taxon>Lottia</taxon>
    </lineage>
</organism>
<keyword evidence="5" id="KW-0597">Phosphoprotein</keyword>
<evidence type="ECO:0000256" key="8">
    <source>
        <dbReference type="ARBA" id="ARBA00023161"/>
    </source>
</evidence>
<dbReference type="PANTHER" id="PTHR16290:SF0">
    <property type="entry name" value="DECAPPING PROTEIN 1, ISOFORM A"/>
    <property type="match status" value="1"/>
</dbReference>
<feature type="non-terminal residue" evidence="12">
    <location>
        <position position="113"/>
    </location>
</feature>
<gene>
    <name evidence="12" type="ORF">LOTGIDRAFT_77631</name>
</gene>
<dbReference type="GO" id="GO:0006397">
    <property type="term" value="P:mRNA processing"/>
    <property type="evidence" value="ECO:0007669"/>
    <property type="project" value="UniProtKB-KW"/>
</dbReference>